<keyword evidence="2" id="KW-1185">Reference proteome</keyword>
<proteinExistence type="predicted"/>
<organism evidence="1 2">
    <name type="scientific">Iamia majanohamensis</name>
    <dbReference type="NCBI Taxonomy" id="467976"/>
    <lineage>
        <taxon>Bacteria</taxon>
        <taxon>Bacillati</taxon>
        <taxon>Actinomycetota</taxon>
        <taxon>Acidimicrobiia</taxon>
        <taxon>Acidimicrobiales</taxon>
        <taxon>Iamiaceae</taxon>
        <taxon>Iamia</taxon>
    </lineage>
</organism>
<dbReference type="EMBL" id="CP116942">
    <property type="protein sequence ID" value="WCO65814.1"/>
    <property type="molecule type" value="Genomic_DNA"/>
</dbReference>
<dbReference type="AlphaFoldDB" id="A0AAF0BUW2"/>
<reference evidence="1" key="1">
    <citation type="submission" date="2023-01" db="EMBL/GenBank/DDBJ databases">
        <title>The diversity of Class Acidimicrobiia in South China Sea sediment environments and the proposal of Iamia marina sp. nov., a novel species of the genus Iamia.</title>
        <authorList>
            <person name="He Y."/>
            <person name="Tian X."/>
        </authorList>
    </citation>
    <scope>NUCLEOTIDE SEQUENCE</scope>
    <source>
        <strain evidence="1">DSM 19957</strain>
    </source>
</reference>
<evidence type="ECO:0000313" key="2">
    <source>
        <dbReference type="Proteomes" id="UP001216390"/>
    </source>
</evidence>
<evidence type="ECO:0000313" key="1">
    <source>
        <dbReference type="EMBL" id="WCO65814.1"/>
    </source>
</evidence>
<dbReference type="KEGG" id="ima:PO878_15025"/>
<dbReference type="Proteomes" id="UP001216390">
    <property type="component" value="Chromosome"/>
</dbReference>
<protein>
    <submittedName>
        <fullName evidence="1">Uncharacterized protein</fullName>
    </submittedName>
</protein>
<sequence length="346" mass="37620">MPSLRTEVTEITTGLAMLGLGDLDWALAARPDELVGVDDAGWDRLVAAREAGSHDADFARAWDNGLAFLRSEGALRSRVPARIEWKGPDKLPLPSDVPADLRVDRVYLVSCKYLSKVLHNLAPAGLFDGGLSGPVSKAGDWFAAVAPHELQDFYGAARDELERSGLPGAADLAHLPDRVGDLARGGRELLKSALGRTLPSSVAESYAGLARVVAERSADRWSSSLGDRTEKERLLWRLLRVGGAPYFVLGASSATAPPMRLRIDTAWDWQQEFRLSAFEVWPEPAGQAVVRWQANVVERATGADRTVKGHVEVRWSHGRFSGNPEAKVYLDTPHAAVPGYHPLDVP</sequence>
<dbReference type="RefSeq" id="WP_272735340.1">
    <property type="nucleotide sequence ID" value="NZ_CP116942.1"/>
</dbReference>
<accession>A0AAF0BUW2</accession>
<gene>
    <name evidence="1" type="ORF">PO878_15025</name>
</gene>
<name>A0AAF0BUW2_9ACTN</name>